<evidence type="ECO:0000256" key="2">
    <source>
        <dbReference type="SAM" id="MobiDB-lite"/>
    </source>
</evidence>
<keyword evidence="1" id="KW-0143">Chaperone</keyword>
<evidence type="ECO:0000259" key="4">
    <source>
        <dbReference type="PROSITE" id="PS50076"/>
    </source>
</evidence>
<feature type="region of interest" description="Disordered" evidence="2">
    <location>
        <begin position="224"/>
        <end position="244"/>
    </location>
</feature>
<feature type="transmembrane region" description="Helical" evidence="3">
    <location>
        <begin position="197"/>
        <end position="222"/>
    </location>
</feature>
<evidence type="ECO:0000313" key="5">
    <source>
        <dbReference type="EMBL" id="CAD8722559.1"/>
    </source>
</evidence>
<feature type="compositionally biased region" description="Pro residues" evidence="2">
    <location>
        <begin position="224"/>
        <end position="240"/>
    </location>
</feature>
<feature type="domain" description="J" evidence="4">
    <location>
        <begin position="11"/>
        <end position="74"/>
    </location>
</feature>
<dbReference type="PANTHER" id="PTHR44145">
    <property type="entry name" value="DNAJ HOMOLOG SUBFAMILY A MEMBER 3, MITOCHONDRIAL"/>
    <property type="match status" value="1"/>
</dbReference>
<dbReference type="PRINTS" id="PR00625">
    <property type="entry name" value="JDOMAIN"/>
</dbReference>
<dbReference type="SUPFAM" id="SSF46565">
    <property type="entry name" value="Chaperone J-domain"/>
    <property type="match status" value="1"/>
</dbReference>
<dbReference type="InterPro" id="IPR001623">
    <property type="entry name" value="DnaJ_domain"/>
</dbReference>
<proteinExistence type="predicted"/>
<keyword evidence="3" id="KW-1133">Transmembrane helix</keyword>
<feature type="region of interest" description="Disordered" evidence="2">
    <location>
        <begin position="32"/>
        <end position="51"/>
    </location>
</feature>
<dbReference type="InterPro" id="IPR051938">
    <property type="entry name" value="Apopto_cytoskel_mod"/>
</dbReference>
<dbReference type="CDD" id="cd06257">
    <property type="entry name" value="DnaJ"/>
    <property type="match status" value="1"/>
</dbReference>
<reference evidence="5" key="1">
    <citation type="submission" date="2021-01" db="EMBL/GenBank/DDBJ databases">
        <authorList>
            <person name="Corre E."/>
            <person name="Pelletier E."/>
            <person name="Niang G."/>
            <person name="Scheremetjew M."/>
            <person name="Finn R."/>
            <person name="Kale V."/>
            <person name="Holt S."/>
            <person name="Cochrane G."/>
            <person name="Meng A."/>
            <person name="Brown T."/>
            <person name="Cohen L."/>
        </authorList>
    </citation>
    <scope>NUCLEOTIDE SEQUENCE</scope>
    <source>
        <strain evidence="5">SL-175</strain>
    </source>
</reference>
<evidence type="ECO:0000256" key="1">
    <source>
        <dbReference type="ARBA" id="ARBA00023186"/>
    </source>
</evidence>
<accession>A0A7S0XHG2</accession>
<dbReference type="InterPro" id="IPR036869">
    <property type="entry name" value="J_dom_sf"/>
</dbReference>
<dbReference type="PROSITE" id="PS50076">
    <property type="entry name" value="DNAJ_2"/>
    <property type="match status" value="1"/>
</dbReference>
<keyword evidence="3" id="KW-0472">Membrane</keyword>
<name>A0A7S0XHG2_9CHLO</name>
<dbReference type="Pfam" id="PF00226">
    <property type="entry name" value="DnaJ"/>
    <property type="match status" value="1"/>
</dbReference>
<feature type="compositionally biased region" description="Basic and acidic residues" evidence="2">
    <location>
        <begin position="119"/>
        <end position="144"/>
    </location>
</feature>
<feature type="region of interest" description="Disordered" evidence="2">
    <location>
        <begin position="76"/>
        <end position="144"/>
    </location>
</feature>
<feature type="compositionally biased region" description="Gly residues" evidence="2">
    <location>
        <begin position="86"/>
        <end position="104"/>
    </location>
</feature>
<evidence type="ECO:0000256" key="3">
    <source>
        <dbReference type="SAM" id="Phobius"/>
    </source>
</evidence>
<dbReference type="EMBL" id="HBFC01036614">
    <property type="protein sequence ID" value="CAD8722559.1"/>
    <property type="molecule type" value="Transcribed_RNA"/>
</dbReference>
<dbReference type="Gene3D" id="1.10.287.110">
    <property type="entry name" value="DnaJ domain"/>
    <property type="match status" value="1"/>
</dbReference>
<dbReference type="AlphaFoldDB" id="A0A7S0XHG2"/>
<protein>
    <recommendedName>
        <fullName evidence="4">J domain-containing protein</fullName>
    </recommendedName>
</protein>
<organism evidence="5">
    <name type="scientific">Mantoniella antarctica</name>
    <dbReference type="NCBI Taxonomy" id="81844"/>
    <lineage>
        <taxon>Eukaryota</taxon>
        <taxon>Viridiplantae</taxon>
        <taxon>Chlorophyta</taxon>
        <taxon>Mamiellophyceae</taxon>
        <taxon>Mamiellales</taxon>
        <taxon>Mamiellaceae</taxon>
        <taxon>Mantoniella</taxon>
    </lineage>
</organism>
<dbReference type="SMART" id="SM00271">
    <property type="entry name" value="DnaJ"/>
    <property type="match status" value="1"/>
</dbReference>
<dbReference type="PANTHER" id="PTHR44145:SF3">
    <property type="entry name" value="DNAJ HOMOLOG SUBFAMILY A MEMBER 3, MITOCHONDRIAL"/>
    <property type="match status" value="1"/>
</dbReference>
<keyword evidence="3" id="KW-0812">Transmembrane</keyword>
<sequence length="294" mass="31218">MRAEPSEKNETLYSLLGVAKDATDAQLKTAYRQAAKEHHPDVNPAAAPGRFGKIAEAYEVLSDGNKRRMYDASLSHEWDGGRRAQGSGGSSGSNGRGARGGAGPGEWSDFSHGRGGSGRTRDDGAYGRYSESDMKRRDREAREAEQHAESARLWWEHEKRHAERMRTQFRANKARAEGARTERMGRMLSGFWQTRGGLVWADVAVTVAALGFVLGAGANFVLTKPPPSPPPPPPPPPLPPSLGAVRPLATFATAAAAAAASEFSSTAACITAVVAPASLVEPRRGGSGGDEDSQ</sequence>
<gene>
    <name evidence="5" type="ORF">MANT1106_LOCUS21774</name>
</gene>